<evidence type="ECO:0000313" key="2">
    <source>
        <dbReference type="Proteomes" id="UP001430990"/>
    </source>
</evidence>
<dbReference type="Proteomes" id="UP001430990">
    <property type="component" value="Chromosome"/>
</dbReference>
<protein>
    <submittedName>
        <fullName evidence="1">Uncharacterized protein</fullName>
    </submittedName>
</protein>
<reference evidence="1" key="1">
    <citation type="submission" date="2021-11" db="EMBL/GenBank/DDBJ databases">
        <title>Australian commercial rhizobial inoculants.</title>
        <authorList>
            <person name="Kohlmeier M.G."/>
            <person name="O'Hara G.W."/>
            <person name="Colombi E."/>
            <person name="Ramsay J.P."/>
            <person name="Terpolilli J."/>
        </authorList>
    </citation>
    <scope>NUCLEOTIDE SEQUENCE</scope>
    <source>
        <strain evidence="1">CC829</strain>
    </source>
</reference>
<keyword evidence="2" id="KW-1185">Reference proteome</keyword>
<gene>
    <name evidence="1" type="ORF">BjapCC829_26405</name>
</gene>
<dbReference type="EMBL" id="CP088100">
    <property type="protein sequence ID" value="UFW83498.1"/>
    <property type="molecule type" value="Genomic_DNA"/>
</dbReference>
<proteinExistence type="predicted"/>
<name>A0ABY3QCC9_9BRAD</name>
<accession>A0ABY3QCC9</accession>
<dbReference type="RefSeq" id="WP_063982916.1">
    <property type="nucleotide sequence ID" value="NZ_CP088100.1"/>
</dbReference>
<evidence type="ECO:0000313" key="1">
    <source>
        <dbReference type="EMBL" id="UFW83498.1"/>
    </source>
</evidence>
<organism evidence="1 2">
    <name type="scientific">Bradyrhizobium barranii</name>
    <dbReference type="NCBI Taxonomy" id="2992140"/>
    <lineage>
        <taxon>Bacteria</taxon>
        <taxon>Pseudomonadati</taxon>
        <taxon>Pseudomonadota</taxon>
        <taxon>Alphaproteobacteria</taxon>
        <taxon>Hyphomicrobiales</taxon>
        <taxon>Nitrobacteraceae</taxon>
        <taxon>Bradyrhizobium</taxon>
    </lineage>
</organism>
<sequence>MAESFGNSFTVVQVTGDDTKTQIWIAVAKPSQAVTLVLAAAPEGSTAEVLRVALTPNQQRMFEELNLEPGDVHGLDRAYIG</sequence>